<evidence type="ECO:0000259" key="2">
    <source>
        <dbReference type="Pfam" id="PF12697"/>
    </source>
</evidence>
<evidence type="ECO:0000256" key="1">
    <source>
        <dbReference type="SAM" id="SignalP"/>
    </source>
</evidence>
<evidence type="ECO:0000313" key="3">
    <source>
        <dbReference type="EMBL" id="MBW6532775.1"/>
    </source>
</evidence>
<dbReference type="Pfam" id="PF12697">
    <property type="entry name" value="Abhydrolase_6"/>
    <property type="match status" value="1"/>
</dbReference>
<dbReference type="Gene3D" id="3.40.50.1820">
    <property type="entry name" value="alpha/beta hydrolase"/>
    <property type="match status" value="1"/>
</dbReference>
<gene>
    <name evidence="3" type="ORF">KZ820_18685</name>
</gene>
<protein>
    <submittedName>
        <fullName evidence="3">Alpha/beta hydrolase</fullName>
    </submittedName>
</protein>
<dbReference type="PANTHER" id="PTHR37017:SF11">
    <property type="entry name" value="ESTERASE_LIPASE_THIOESTERASE DOMAIN-CONTAINING PROTEIN"/>
    <property type="match status" value="1"/>
</dbReference>
<dbReference type="RefSeq" id="WP_219750350.1">
    <property type="nucleotide sequence ID" value="NZ_JAHXZN010000009.1"/>
</dbReference>
<keyword evidence="1" id="KW-0732">Signal</keyword>
<feature type="signal peptide" evidence="1">
    <location>
        <begin position="1"/>
        <end position="22"/>
    </location>
</feature>
<dbReference type="InterPro" id="IPR000073">
    <property type="entry name" value="AB_hydrolase_1"/>
</dbReference>
<organism evidence="3 4">
    <name type="scientific">Sphingomonas citri</name>
    <dbReference type="NCBI Taxonomy" id="2862499"/>
    <lineage>
        <taxon>Bacteria</taxon>
        <taxon>Pseudomonadati</taxon>
        <taxon>Pseudomonadota</taxon>
        <taxon>Alphaproteobacteria</taxon>
        <taxon>Sphingomonadales</taxon>
        <taxon>Sphingomonadaceae</taxon>
        <taxon>Sphingomonas</taxon>
    </lineage>
</organism>
<keyword evidence="3" id="KW-0378">Hydrolase</keyword>
<proteinExistence type="predicted"/>
<feature type="chain" id="PRO_5045290711" evidence="1">
    <location>
        <begin position="23"/>
        <end position="259"/>
    </location>
</feature>
<dbReference type="InterPro" id="IPR029058">
    <property type="entry name" value="AB_hydrolase_fold"/>
</dbReference>
<dbReference type="InterPro" id="IPR052897">
    <property type="entry name" value="Sec-Metab_Biosynth_Hydrolase"/>
</dbReference>
<reference evidence="3 4" key="1">
    <citation type="submission" date="2021-07" db="EMBL/GenBank/DDBJ databases">
        <title>Sphingomonas sp.</title>
        <authorList>
            <person name="Feng G."/>
            <person name="Li J."/>
            <person name="Pan M."/>
        </authorList>
    </citation>
    <scope>NUCLEOTIDE SEQUENCE [LARGE SCALE GENOMIC DNA]</scope>
    <source>
        <strain evidence="3 4">RRHST34</strain>
    </source>
</reference>
<keyword evidence="4" id="KW-1185">Reference proteome</keyword>
<dbReference type="PANTHER" id="PTHR37017">
    <property type="entry name" value="AB HYDROLASE-1 DOMAIN-CONTAINING PROTEIN-RELATED"/>
    <property type="match status" value="1"/>
</dbReference>
<sequence length="259" mass="26740">MRNLIASGLALAAGLLTPAAQAQAPAKPFIVLVHGAFADSSSWNQVIPILRKNGYFVIALENPLRGVRSDAAEINSVVSRLQGPVVLVGHSYGGSVISAAAAGSRNVKALVYVSAFAPQAGETALALTGKFPGSTLAGALSPAVPLPGGGKNLYILQGKFPAQFAADVNPAQAYLMSVGQRPIAAAALTEASPQPAWTRIPSFFVYGDHDKNIPPAALSFMAARAHSRQTVVVKGASHVVMVSHPVEVARLIERAAATH</sequence>
<accession>A0ABS7BTC5</accession>
<name>A0ABS7BTC5_9SPHN</name>
<comment type="caution">
    <text evidence="3">The sequence shown here is derived from an EMBL/GenBank/DDBJ whole genome shotgun (WGS) entry which is preliminary data.</text>
</comment>
<dbReference type="SUPFAM" id="SSF53474">
    <property type="entry name" value="alpha/beta-Hydrolases"/>
    <property type="match status" value="1"/>
</dbReference>
<feature type="domain" description="AB hydrolase-1" evidence="2">
    <location>
        <begin position="30"/>
        <end position="250"/>
    </location>
</feature>
<evidence type="ECO:0000313" key="4">
    <source>
        <dbReference type="Proteomes" id="UP000759103"/>
    </source>
</evidence>
<dbReference type="Proteomes" id="UP000759103">
    <property type="component" value="Unassembled WGS sequence"/>
</dbReference>
<dbReference type="GO" id="GO:0016787">
    <property type="term" value="F:hydrolase activity"/>
    <property type="evidence" value="ECO:0007669"/>
    <property type="project" value="UniProtKB-KW"/>
</dbReference>
<dbReference type="EMBL" id="JAHXZN010000009">
    <property type="protein sequence ID" value="MBW6532775.1"/>
    <property type="molecule type" value="Genomic_DNA"/>
</dbReference>